<comment type="caution">
    <text evidence="7">The sequence shown here is derived from an EMBL/GenBank/DDBJ whole genome shotgun (WGS) entry which is preliminary data.</text>
</comment>
<dbReference type="GO" id="GO:0008643">
    <property type="term" value="P:carbohydrate transport"/>
    <property type="evidence" value="ECO:0007669"/>
    <property type="project" value="InterPro"/>
</dbReference>
<dbReference type="InterPro" id="IPR003593">
    <property type="entry name" value="AAA+_ATPase"/>
</dbReference>
<dbReference type="InterPro" id="IPR015855">
    <property type="entry name" value="ABC_transpr_MalK-like"/>
</dbReference>
<comment type="similarity">
    <text evidence="2">Belongs to the ABC transporter superfamily.</text>
</comment>
<dbReference type="GO" id="GO:0016887">
    <property type="term" value="F:ATP hydrolysis activity"/>
    <property type="evidence" value="ECO:0007669"/>
    <property type="project" value="InterPro"/>
</dbReference>
<dbReference type="SUPFAM" id="SSF52540">
    <property type="entry name" value="P-loop containing nucleoside triphosphate hydrolases"/>
    <property type="match status" value="1"/>
</dbReference>
<sequence>MALDSGAAHLDAAFVSVRDLTHSFGTVEVLKGLDIEVRNGEFLVLLGPSGCGKSTLLNCIAGLIEITDGQIWIGGRNVTWEEPKDRGIGMVFQSYALYPHMTVHGNLSFGLKNQRMPEDQIAARVVRVARILQIEPLLDRKPGALSGGQRQRVAIGRALVRDADVFLFDEPLSNLDAKLRAELRVELKRLHAGLGNTMIYVTHDQIEAMTLADRIAVMRDGVIQQLATPLELYDRPANLFVAGFVGSPSMSMLDGRIAGGRFHVGGQSLALDGYEGRAPGTLGAAILGLRPEHIAVAPAGVEGLSAVVELCEPMGADKLLWTDVEGRKVSVRVPVETSHPRGSRVTLAPAMGKASLFDAGTEARL</sequence>
<dbReference type="NCBIfam" id="NF008653">
    <property type="entry name" value="PRK11650.1"/>
    <property type="match status" value="1"/>
</dbReference>
<dbReference type="InterPro" id="IPR008995">
    <property type="entry name" value="Mo/tungstate-bd_C_term_dom"/>
</dbReference>
<evidence type="ECO:0000313" key="7">
    <source>
        <dbReference type="EMBL" id="KAA2234590.1"/>
    </source>
</evidence>
<evidence type="ECO:0000256" key="1">
    <source>
        <dbReference type="ARBA" id="ARBA00004417"/>
    </source>
</evidence>
<reference evidence="7 8" key="1">
    <citation type="submission" date="2019-09" db="EMBL/GenBank/DDBJ databases">
        <title>Salinarimonas rosea gen. nov., sp. nov., a new member of the a-2 subgroup of the Proteobacteria.</title>
        <authorList>
            <person name="Liu J."/>
        </authorList>
    </citation>
    <scope>NUCLEOTIDE SEQUENCE [LARGE SCALE GENOMIC DNA]</scope>
    <source>
        <strain evidence="7 8">BN140002</strain>
    </source>
</reference>
<dbReference type="PANTHER" id="PTHR43875:SF14">
    <property type="entry name" value="ABC TRANSPORTER ATP-BINDING PROTEIN"/>
    <property type="match status" value="1"/>
</dbReference>
<dbReference type="Pfam" id="PF08402">
    <property type="entry name" value="TOBE_2"/>
    <property type="match status" value="1"/>
</dbReference>
<dbReference type="Pfam" id="PF00005">
    <property type="entry name" value="ABC_tran"/>
    <property type="match status" value="1"/>
</dbReference>
<dbReference type="InterPro" id="IPR047641">
    <property type="entry name" value="ABC_transpr_MalK/UgpC-like"/>
</dbReference>
<keyword evidence="4" id="KW-0547">Nucleotide-binding</keyword>
<evidence type="ECO:0000313" key="8">
    <source>
        <dbReference type="Proteomes" id="UP000323142"/>
    </source>
</evidence>
<accession>A0A5B2V804</accession>
<dbReference type="PROSITE" id="PS00211">
    <property type="entry name" value="ABC_TRANSPORTER_1"/>
    <property type="match status" value="1"/>
</dbReference>
<protein>
    <submittedName>
        <fullName evidence="7">sn-glycerol-3-phosphate ABC transporter ATP-binding protein UgpC</fullName>
    </submittedName>
</protein>
<evidence type="ECO:0000256" key="4">
    <source>
        <dbReference type="ARBA" id="ARBA00022741"/>
    </source>
</evidence>
<organism evidence="7 8">
    <name type="scientific">Salinarimonas soli</name>
    <dbReference type="NCBI Taxonomy" id="1638099"/>
    <lineage>
        <taxon>Bacteria</taxon>
        <taxon>Pseudomonadati</taxon>
        <taxon>Pseudomonadota</taxon>
        <taxon>Alphaproteobacteria</taxon>
        <taxon>Hyphomicrobiales</taxon>
        <taxon>Salinarimonadaceae</taxon>
        <taxon>Salinarimonas</taxon>
    </lineage>
</organism>
<dbReference type="GO" id="GO:0055052">
    <property type="term" value="C:ATP-binding cassette (ABC) transporter complex, substrate-binding subunit-containing"/>
    <property type="evidence" value="ECO:0007669"/>
    <property type="project" value="TreeGrafter"/>
</dbReference>
<comment type="subcellular location">
    <subcellularLocation>
        <location evidence="1">Cell inner membrane</location>
        <topology evidence="1">Peripheral membrane protein</topology>
    </subcellularLocation>
</comment>
<dbReference type="GO" id="GO:0140359">
    <property type="term" value="F:ABC-type transporter activity"/>
    <property type="evidence" value="ECO:0007669"/>
    <property type="project" value="InterPro"/>
</dbReference>
<dbReference type="OrthoDB" id="9802264at2"/>
<dbReference type="Proteomes" id="UP000323142">
    <property type="component" value="Unassembled WGS sequence"/>
</dbReference>
<evidence type="ECO:0000256" key="3">
    <source>
        <dbReference type="ARBA" id="ARBA00022448"/>
    </source>
</evidence>
<dbReference type="InterPro" id="IPR003439">
    <property type="entry name" value="ABC_transporter-like_ATP-bd"/>
</dbReference>
<evidence type="ECO:0000256" key="5">
    <source>
        <dbReference type="ARBA" id="ARBA00022840"/>
    </source>
</evidence>
<dbReference type="SUPFAM" id="SSF50331">
    <property type="entry name" value="MOP-like"/>
    <property type="match status" value="1"/>
</dbReference>
<dbReference type="EMBL" id="VUOA01000047">
    <property type="protein sequence ID" value="KAA2234590.1"/>
    <property type="molecule type" value="Genomic_DNA"/>
</dbReference>
<dbReference type="InterPro" id="IPR017871">
    <property type="entry name" value="ABC_transporter-like_CS"/>
</dbReference>
<dbReference type="GO" id="GO:0005524">
    <property type="term" value="F:ATP binding"/>
    <property type="evidence" value="ECO:0007669"/>
    <property type="project" value="UniProtKB-KW"/>
</dbReference>
<dbReference type="Gene3D" id="2.40.50.140">
    <property type="entry name" value="Nucleic acid-binding proteins"/>
    <property type="match status" value="1"/>
</dbReference>
<keyword evidence="5 7" id="KW-0067">ATP-binding</keyword>
<keyword evidence="3" id="KW-0813">Transport</keyword>
<dbReference type="PROSITE" id="PS50893">
    <property type="entry name" value="ABC_TRANSPORTER_2"/>
    <property type="match status" value="1"/>
</dbReference>
<name>A0A5B2V804_9HYPH</name>
<dbReference type="Gene3D" id="2.40.50.100">
    <property type="match status" value="1"/>
</dbReference>
<dbReference type="SMART" id="SM00382">
    <property type="entry name" value="AAA"/>
    <property type="match status" value="1"/>
</dbReference>
<dbReference type="RefSeq" id="WP_149822070.1">
    <property type="nucleotide sequence ID" value="NZ_VUOA01000047.1"/>
</dbReference>
<keyword evidence="8" id="KW-1185">Reference proteome</keyword>
<dbReference type="AlphaFoldDB" id="A0A5B2V804"/>
<dbReference type="FunFam" id="3.40.50.300:FF:000042">
    <property type="entry name" value="Maltose/maltodextrin ABC transporter, ATP-binding protein"/>
    <property type="match status" value="1"/>
</dbReference>
<dbReference type="InterPro" id="IPR012340">
    <property type="entry name" value="NA-bd_OB-fold"/>
</dbReference>
<reference evidence="7 8" key="2">
    <citation type="submission" date="2019-09" db="EMBL/GenBank/DDBJ databases">
        <authorList>
            <person name="Jin C."/>
        </authorList>
    </citation>
    <scope>NUCLEOTIDE SEQUENCE [LARGE SCALE GENOMIC DNA]</scope>
    <source>
        <strain evidence="7 8">BN140002</strain>
    </source>
</reference>
<evidence type="ECO:0000256" key="2">
    <source>
        <dbReference type="ARBA" id="ARBA00005417"/>
    </source>
</evidence>
<dbReference type="InterPro" id="IPR013611">
    <property type="entry name" value="Transp-assoc_OB_typ2"/>
</dbReference>
<gene>
    <name evidence="7" type="primary">ugpC</name>
    <name evidence="7" type="ORF">F0L46_23580</name>
</gene>
<dbReference type="InterPro" id="IPR027417">
    <property type="entry name" value="P-loop_NTPase"/>
</dbReference>
<proteinExistence type="inferred from homology"/>
<dbReference type="CDD" id="cd03301">
    <property type="entry name" value="ABC_MalK_N"/>
    <property type="match status" value="1"/>
</dbReference>
<feature type="domain" description="ABC transporter" evidence="6">
    <location>
        <begin position="15"/>
        <end position="245"/>
    </location>
</feature>
<dbReference type="PANTHER" id="PTHR43875">
    <property type="entry name" value="MALTODEXTRIN IMPORT ATP-BINDING PROTEIN MSMX"/>
    <property type="match status" value="1"/>
</dbReference>
<evidence type="ECO:0000259" key="6">
    <source>
        <dbReference type="PROSITE" id="PS50893"/>
    </source>
</evidence>
<dbReference type="Gene3D" id="3.40.50.300">
    <property type="entry name" value="P-loop containing nucleotide triphosphate hydrolases"/>
    <property type="match status" value="1"/>
</dbReference>